<dbReference type="Proteomes" id="UP000663801">
    <property type="component" value="Unassembled WGS sequence"/>
</dbReference>
<evidence type="ECO:0000313" key="3">
    <source>
        <dbReference type="EMBL" id="MBM9477315.1"/>
    </source>
</evidence>
<organism evidence="3 4">
    <name type="scientific">Nakamurella flavida</name>
    <dbReference type="NCBI Taxonomy" id="363630"/>
    <lineage>
        <taxon>Bacteria</taxon>
        <taxon>Bacillati</taxon>
        <taxon>Actinomycetota</taxon>
        <taxon>Actinomycetes</taxon>
        <taxon>Nakamurellales</taxon>
        <taxon>Nakamurellaceae</taxon>
        <taxon>Nakamurella</taxon>
    </lineage>
</organism>
<keyword evidence="4" id="KW-1185">Reference proteome</keyword>
<dbReference type="GO" id="GO:0016787">
    <property type="term" value="F:hydrolase activity"/>
    <property type="evidence" value="ECO:0007669"/>
    <property type="project" value="InterPro"/>
</dbReference>
<comment type="caution">
    <text evidence="3">The sequence shown here is derived from an EMBL/GenBank/DDBJ whole genome shotgun (WGS) entry which is preliminary data.</text>
</comment>
<dbReference type="Gene3D" id="3.60.21.10">
    <property type="match status" value="1"/>
</dbReference>
<gene>
    <name evidence="3" type="ORF">JL107_12750</name>
</gene>
<evidence type="ECO:0000259" key="1">
    <source>
        <dbReference type="Pfam" id="PF00149"/>
    </source>
</evidence>
<accession>A0A939C366</accession>
<dbReference type="AlphaFoldDB" id="A0A939C366"/>
<sequence>MSAVPSRPLGPGRARSALLRRARWWTLPLAAVLTVSLAPVAQAAGTVGSQTAASRLAAAAVDCAALDVPVLRRVDPDSRVNLITTSAQEATAAAADGFTQDEGSPFRVAPLDTPGLTAAHRLTNPRTGNLVWMAGATEITNAVARYGYVDLGGDFAVSTTAQPCLEPVYRLRLAGVHSQVVGTGARDSLVAQGWTYEKIAFWVAPAGAAPAPGPTPAPSPGGGDTDTSFTIAVIPDTQQEVLSGLDGRFAQRNSWLVDQRSALDLRYVLHTGDLVNWDTPDHSQYAIGSDAMQVLDDADIPWAAAIGNHDTGAVCAGGSACPGKRVRTAVRDTSTYNHYFPTSRHDDLQGTFEAGKIDNSWSSFQAGGSDFIVMTLELWPRAEVVRWAEQVIATHPDDNVIIVTHSYLDGSGGIYGGADYGVTSPQGLFDSLVNRYDNVKLVFSGHVGTADARQDVRADGTTSAAFLGAFHSNVTNPVQLITIDTAADTVSRRFTAPWTGDLFPGLELTYTNMGWE</sequence>
<evidence type="ECO:0000313" key="4">
    <source>
        <dbReference type="Proteomes" id="UP000663801"/>
    </source>
</evidence>
<dbReference type="InterPro" id="IPR004843">
    <property type="entry name" value="Calcineurin-like_PHP"/>
</dbReference>
<evidence type="ECO:0000259" key="2">
    <source>
        <dbReference type="Pfam" id="PF18885"/>
    </source>
</evidence>
<dbReference type="InterPro" id="IPR051918">
    <property type="entry name" value="STPP_CPPED1"/>
</dbReference>
<feature type="domain" description="Calcineurin-like phosphoesterase" evidence="1">
    <location>
        <begin position="230"/>
        <end position="447"/>
    </location>
</feature>
<dbReference type="Pfam" id="PF00149">
    <property type="entry name" value="Metallophos"/>
    <property type="match status" value="1"/>
</dbReference>
<proteinExistence type="predicted"/>
<dbReference type="PANTHER" id="PTHR43143:SF5">
    <property type="entry name" value="SECRETED PROTEIN"/>
    <property type="match status" value="1"/>
</dbReference>
<dbReference type="InterPro" id="IPR029052">
    <property type="entry name" value="Metallo-depent_PP-like"/>
</dbReference>
<dbReference type="SUPFAM" id="SSF56300">
    <property type="entry name" value="Metallo-dependent phosphatases"/>
    <property type="match status" value="1"/>
</dbReference>
<dbReference type="PANTHER" id="PTHR43143">
    <property type="entry name" value="METALLOPHOSPHOESTERASE, CALCINEURIN SUPERFAMILY"/>
    <property type="match status" value="1"/>
</dbReference>
<reference evidence="3" key="1">
    <citation type="submission" date="2021-01" db="EMBL/GenBank/DDBJ databases">
        <title>KCTC 19127 draft genome.</title>
        <authorList>
            <person name="An D."/>
        </authorList>
    </citation>
    <scope>NUCLEOTIDE SEQUENCE</scope>
    <source>
        <strain evidence="3">KCTC 19127</strain>
    </source>
</reference>
<dbReference type="InterPro" id="IPR043708">
    <property type="entry name" value="DUF5648"/>
</dbReference>
<name>A0A939C366_9ACTN</name>
<dbReference type="EMBL" id="JAERWL010000010">
    <property type="protein sequence ID" value="MBM9477315.1"/>
    <property type="molecule type" value="Genomic_DNA"/>
</dbReference>
<protein>
    <submittedName>
        <fullName evidence="3">Metallophosphoesterase</fullName>
    </submittedName>
</protein>
<dbReference type="RefSeq" id="WP_205257434.1">
    <property type="nucleotide sequence ID" value="NZ_BAAAPV010000001.1"/>
</dbReference>
<feature type="domain" description="DUF5648" evidence="2">
    <location>
        <begin position="69"/>
        <end position="203"/>
    </location>
</feature>
<dbReference type="Pfam" id="PF18885">
    <property type="entry name" value="DUF5648"/>
    <property type="match status" value="1"/>
</dbReference>